<dbReference type="GO" id="GO:0003676">
    <property type="term" value="F:nucleic acid binding"/>
    <property type="evidence" value="ECO:0007669"/>
    <property type="project" value="InterPro"/>
</dbReference>
<keyword evidence="2" id="KW-0067">ATP-binding</keyword>
<dbReference type="SMART" id="SM00490">
    <property type="entry name" value="HELICc"/>
    <property type="match status" value="1"/>
</dbReference>
<dbReference type="GO" id="GO:0036297">
    <property type="term" value="P:interstrand cross-link repair"/>
    <property type="evidence" value="ECO:0007669"/>
    <property type="project" value="TreeGrafter"/>
</dbReference>
<dbReference type="GO" id="GO:0006289">
    <property type="term" value="P:nucleotide-excision repair"/>
    <property type="evidence" value="ECO:0007669"/>
    <property type="project" value="TreeGrafter"/>
</dbReference>
<protein>
    <submittedName>
        <fullName evidence="5">DEAD/DEAH box helicase</fullName>
    </submittedName>
</protein>
<keyword evidence="5" id="KW-0347">Helicase</keyword>
<reference evidence="5" key="1">
    <citation type="journal article" date="2020" name="mSystems">
        <title>Genome- and Community-Level Interaction Insights into Carbon Utilization and Element Cycling Functions of Hydrothermarchaeota in Hydrothermal Sediment.</title>
        <authorList>
            <person name="Zhou Z."/>
            <person name="Liu Y."/>
            <person name="Xu W."/>
            <person name="Pan J."/>
            <person name="Luo Z.H."/>
            <person name="Li M."/>
        </authorList>
    </citation>
    <scope>NUCLEOTIDE SEQUENCE [LARGE SCALE GENOMIC DNA]</scope>
    <source>
        <strain evidence="5">SpSt-1056</strain>
    </source>
</reference>
<dbReference type="Pfam" id="PF00271">
    <property type="entry name" value="Helicase_C"/>
    <property type="match status" value="1"/>
</dbReference>
<comment type="caution">
    <text evidence="5">The sequence shown here is derived from an EMBL/GenBank/DDBJ whole genome shotgun (WGS) entry which is preliminary data.</text>
</comment>
<dbReference type="SMART" id="SM00487">
    <property type="entry name" value="DEXDc"/>
    <property type="match status" value="1"/>
</dbReference>
<organism evidence="5">
    <name type="scientific">Caldiarchaeum subterraneum</name>
    <dbReference type="NCBI Taxonomy" id="311458"/>
    <lineage>
        <taxon>Archaea</taxon>
        <taxon>Nitrososphaerota</taxon>
        <taxon>Candidatus Caldarchaeales</taxon>
        <taxon>Candidatus Caldarchaeaceae</taxon>
        <taxon>Candidatus Caldarchaeum</taxon>
    </lineage>
</organism>
<keyword evidence="5" id="KW-0378">Hydrolase</keyword>
<evidence type="ECO:0000256" key="1">
    <source>
        <dbReference type="ARBA" id="ARBA00022741"/>
    </source>
</evidence>
<sequence>MINTAELLQRLGYDYHVFIEKAVTPPTVDEKFGDVLPALKTSGLVRCIQLADKKLYLHQKKALESLSEGFNLILKAGSGSGKTESWFVYSAKHRVRTLALYPTLALSYDQQERLFDYCSALGMNVVPIDAVKKDEHIRKMGVKGLRNLLAKADIVVTNPAYLLNELKRIGMGKSGFLKTFLGGCGLIVLDEFDFYGPRSIAILLAMIRLIVEMINPNIQVNVMTATLQDPHAVAEILTSINGRPSKVVDGEPFHPENRTYLVLGKSVENLWRVISSHIDKLKTAGVGNDVIQSLGDFNSFKMNFFKVVEAASAAGLDLPEFFEDPSEILKHYASDDVLTIVFTNNISSAEEMSRRIQSRLEISHQVATHHHLLLKSQRRVIEEAARNGDIRIIFTPRTLSQGIDIGTVRRVVHLGLPKNVREFRQREGRKGRRPDIEWTETIVIPYSQWDRDLLSRGVEVFRKWSGLPLERAVVNADNLYSRLFKSLFAFQSPLLRKRMDKDDVLFLRSLGLESDGLLTKTGKMAWLKMNFYEFAPPYGIKRWRVAEDGALRNLEDISHVDLVEKFQPGSIDPSSDGVVFEVRLGGSKGRVVTAVVVDDLNPSKLRRHDTLAPVLEEYERVKLRWGESPSLRRDFYTGRISSEVHVVVHAPSDGFGLYTKFPNRVEWRIASGRKQLINVGEKTYVSRLVKSIEVPTPTYGMYSDYTYGLGVEASPVDDPMLLKLGACVLLIVLRRLHNISLELLKYDVLVLGERKVIVLHETESACLLPKIDWKTFYDEVSAYTPDELDEVFLQQIDEQAYATFISLKLDWQTVKTYALKIIEYFLLRERLRLQVGTRVLEVAKPSKALKAVSLSAIPVILREDLGAGLYSVALFDGEVTHTATGVLEFKQPADHAAALFTALTQLINQGFRLLVYDKESTARNLENCGLESLKAFVYGLEKAGKLVDVKHELANKLDKEIPLEVLETSLGLRREVDVAGLVVRAEIERRRRPSMRFIRSKPERLVQLVEAFLKDEVRNIFIAWLVSKAV</sequence>
<dbReference type="GO" id="GO:0043138">
    <property type="term" value="F:3'-5' DNA helicase activity"/>
    <property type="evidence" value="ECO:0007669"/>
    <property type="project" value="TreeGrafter"/>
</dbReference>
<dbReference type="AlphaFoldDB" id="A0A7C5QCP2"/>
<evidence type="ECO:0000259" key="4">
    <source>
        <dbReference type="PROSITE" id="PS51194"/>
    </source>
</evidence>
<dbReference type="PROSITE" id="PS51194">
    <property type="entry name" value="HELICASE_CTER"/>
    <property type="match status" value="1"/>
</dbReference>
<dbReference type="Gene3D" id="3.40.50.300">
    <property type="entry name" value="P-loop containing nucleotide triphosphate hydrolases"/>
    <property type="match status" value="2"/>
</dbReference>
<dbReference type="InterPro" id="IPR014001">
    <property type="entry name" value="Helicase_ATP-bd"/>
</dbReference>
<name>A0A7C5QCP2_CALS0</name>
<evidence type="ECO:0000256" key="2">
    <source>
        <dbReference type="ARBA" id="ARBA00022840"/>
    </source>
</evidence>
<keyword evidence="1" id="KW-0547">Nucleotide-binding</keyword>
<dbReference type="InterPro" id="IPR001650">
    <property type="entry name" value="Helicase_C-like"/>
</dbReference>
<dbReference type="PANTHER" id="PTHR47957:SF3">
    <property type="entry name" value="ATP-DEPENDENT HELICASE HRQ1"/>
    <property type="match status" value="1"/>
</dbReference>
<dbReference type="PANTHER" id="PTHR47957">
    <property type="entry name" value="ATP-DEPENDENT HELICASE HRQ1"/>
    <property type="match status" value="1"/>
</dbReference>
<dbReference type="GO" id="GO:0005524">
    <property type="term" value="F:ATP binding"/>
    <property type="evidence" value="ECO:0007669"/>
    <property type="project" value="UniProtKB-KW"/>
</dbReference>
<dbReference type="SUPFAM" id="SSF52540">
    <property type="entry name" value="P-loop containing nucleoside triphosphate hydrolases"/>
    <property type="match status" value="1"/>
</dbReference>
<feature type="domain" description="Helicase ATP-binding" evidence="3">
    <location>
        <begin position="63"/>
        <end position="245"/>
    </location>
</feature>
<feature type="domain" description="Helicase C-terminal" evidence="4">
    <location>
        <begin position="324"/>
        <end position="480"/>
    </location>
</feature>
<dbReference type="InterPro" id="IPR011545">
    <property type="entry name" value="DEAD/DEAH_box_helicase_dom"/>
</dbReference>
<proteinExistence type="predicted"/>
<evidence type="ECO:0000259" key="3">
    <source>
        <dbReference type="PROSITE" id="PS51192"/>
    </source>
</evidence>
<dbReference type="PROSITE" id="PS51192">
    <property type="entry name" value="HELICASE_ATP_BIND_1"/>
    <property type="match status" value="1"/>
</dbReference>
<gene>
    <name evidence="5" type="ORF">ENM11_01565</name>
</gene>
<evidence type="ECO:0000313" key="5">
    <source>
        <dbReference type="EMBL" id="HHK67831.1"/>
    </source>
</evidence>
<dbReference type="Pfam" id="PF00270">
    <property type="entry name" value="DEAD"/>
    <property type="match status" value="1"/>
</dbReference>
<dbReference type="EMBL" id="DRWN01000013">
    <property type="protein sequence ID" value="HHK67831.1"/>
    <property type="molecule type" value="Genomic_DNA"/>
</dbReference>
<accession>A0A7C5QCP2</accession>
<dbReference type="InterPro" id="IPR027417">
    <property type="entry name" value="P-loop_NTPase"/>
</dbReference>